<organism evidence="1 2">
    <name type="scientific">Trypanosoma equiperdum</name>
    <dbReference type="NCBI Taxonomy" id="5694"/>
    <lineage>
        <taxon>Eukaryota</taxon>
        <taxon>Discoba</taxon>
        <taxon>Euglenozoa</taxon>
        <taxon>Kinetoplastea</taxon>
        <taxon>Metakinetoplastina</taxon>
        <taxon>Trypanosomatida</taxon>
        <taxon>Trypanosomatidae</taxon>
        <taxon>Trypanosoma</taxon>
    </lineage>
</organism>
<proteinExistence type="predicted"/>
<dbReference type="EMBL" id="CZPT02001655">
    <property type="protein sequence ID" value="SCU71533.1"/>
    <property type="molecule type" value="Genomic_DNA"/>
</dbReference>
<accession>A0A1G4IGK3</accession>
<dbReference type="Proteomes" id="UP000195570">
    <property type="component" value="Unassembled WGS sequence"/>
</dbReference>
<evidence type="ECO:0000313" key="2">
    <source>
        <dbReference type="Proteomes" id="UP000195570"/>
    </source>
</evidence>
<dbReference type="AlphaFoldDB" id="A0A1G4IGK3"/>
<dbReference type="VEuPathDB" id="TriTrypDB:TEOVI_000311400"/>
<keyword evidence="2" id="KW-1185">Reference proteome</keyword>
<protein>
    <submittedName>
        <fullName evidence="1">Uncharacterized protein</fullName>
    </submittedName>
</protein>
<name>A0A1G4IGK3_TRYEQ</name>
<sequence>MEKRVIPTLYRHVLKKVVMITRMGAGRIALDRYAEYLPTAYVVGEGDGLSSIARKVFEETPLKACNVTNGFHFVKDVTDSVLDLEVLALWDAYTRKGECELLEGIAIVSAALRLAGVPEAKGDGDMTTLVNNTLCGLQSIVSDIRGILESSDFVSKVHRRRSYMSFLRSAVSVLQERGYSVSELVVEECSAESLVCSKKASAIVMNAVLVVVLRELGLQCTLAGVELQQPWIRVEKSNRAPIFLSFARAGAYTAEEVIGFAHESQRTHRSLHFTPWGMHCRRQILLAMLKRQLMMLSSDPKVSVVREKQQHMCQTQILFLLS</sequence>
<reference evidence="1" key="1">
    <citation type="submission" date="2016-09" db="EMBL/GenBank/DDBJ databases">
        <authorList>
            <person name="Hebert L."/>
            <person name="Moumen B."/>
        </authorList>
    </citation>
    <scope>NUCLEOTIDE SEQUENCE [LARGE SCALE GENOMIC DNA]</scope>
    <source>
        <strain evidence="1">OVI</strain>
    </source>
</reference>
<evidence type="ECO:0000313" key="1">
    <source>
        <dbReference type="EMBL" id="SCU71533.1"/>
    </source>
</evidence>
<dbReference type="RefSeq" id="XP_067082181.1">
    <property type="nucleotide sequence ID" value="XM_067226080.1"/>
</dbReference>
<dbReference type="GeneID" id="92377054"/>
<gene>
    <name evidence="1" type="ORF">TEOVI_000311400</name>
</gene>
<comment type="caution">
    <text evidence="1">The sequence shown here is derived from an EMBL/GenBank/DDBJ whole genome shotgun (WGS) entry which is preliminary data.</text>
</comment>